<reference evidence="3" key="1">
    <citation type="submission" date="2023-03" db="EMBL/GenBank/DDBJ databases">
        <title>Massive genome expansion in bonnet fungi (Mycena s.s.) driven by repeated elements and novel gene families across ecological guilds.</title>
        <authorList>
            <consortium name="Lawrence Berkeley National Laboratory"/>
            <person name="Harder C.B."/>
            <person name="Miyauchi S."/>
            <person name="Viragh M."/>
            <person name="Kuo A."/>
            <person name="Thoen E."/>
            <person name="Andreopoulos B."/>
            <person name="Lu D."/>
            <person name="Skrede I."/>
            <person name="Drula E."/>
            <person name="Henrissat B."/>
            <person name="Morin E."/>
            <person name="Kohler A."/>
            <person name="Barry K."/>
            <person name="LaButti K."/>
            <person name="Morin E."/>
            <person name="Salamov A."/>
            <person name="Lipzen A."/>
            <person name="Mereny Z."/>
            <person name="Hegedus B."/>
            <person name="Baldrian P."/>
            <person name="Stursova M."/>
            <person name="Weitz H."/>
            <person name="Taylor A."/>
            <person name="Grigoriev I.V."/>
            <person name="Nagy L.G."/>
            <person name="Martin F."/>
            <person name="Kauserud H."/>
        </authorList>
    </citation>
    <scope>NUCLEOTIDE SEQUENCE</scope>
    <source>
        <strain evidence="3">CBHHK002</strain>
    </source>
</reference>
<feature type="signal peptide" evidence="2">
    <location>
        <begin position="1"/>
        <end position="15"/>
    </location>
</feature>
<feature type="compositionally biased region" description="Acidic residues" evidence="1">
    <location>
        <begin position="29"/>
        <end position="41"/>
    </location>
</feature>
<keyword evidence="2" id="KW-0732">Signal</keyword>
<comment type="caution">
    <text evidence="3">The sequence shown here is derived from an EMBL/GenBank/DDBJ whole genome shotgun (WGS) entry which is preliminary data.</text>
</comment>
<keyword evidence="4" id="KW-1185">Reference proteome</keyword>
<gene>
    <name evidence="3" type="ORF">DFH08DRAFT_799107</name>
</gene>
<dbReference type="AlphaFoldDB" id="A0AAD7F2L5"/>
<evidence type="ECO:0000256" key="2">
    <source>
        <dbReference type="SAM" id="SignalP"/>
    </source>
</evidence>
<evidence type="ECO:0000313" key="3">
    <source>
        <dbReference type="EMBL" id="KAJ7364793.1"/>
    </source>
</evidence>
<dbReference type="Proteomes" id="UP001218218">
    <property type="component" value="Unassembled WGS sequence"/>
</dbReference>
<dbReference type="EMBL" id="JARIHO010000003">
    <property type="protein sequence ID" value="KAJ7364793.1"/>
    <property type="molecule type" value="Genomic_DNA"/>
</dbReference>
<accession>A0AAD7F2L5</accession>
<name>A0AAD7F2L5_9AGAR</name>
<feature type="chain" id="PRO_5042090187" evidence="2">
    <location>
        <begin position="16"/>
        <end position="249"/>
    </location>
</feature>
<sequence>MVWSSLFFLLGDLSALSTLLPEGTMDPDPASDPESDDDSDSEPFLTSPDSLHDSNQRPAIPTHKSFLTPLGPHDNFEHTPTIPPCMSTIPPPLFHTTPSNHMARDHENIVLEKEAEKKRRDDERLAKETEEQRLHKVQACPSFKVQYQAGTKLSSRTSPTRSAFLWTVLQKTLSHKSPNTSTRMKLCANTRTFLEYLIAPILDHQPPPMPKNVTNLQGNVITGPSNAVADCMDGYFNVHTLSHTQPAYF</sequence>
<proteinExistence type="predicted"/>
<evidence type="ECO:0000313" key="4">
    <source>
        <dbReference type="Proteomes" id="UP001218218"/>
    </source>
</evidence>
<evidence type="ECO:0000256" key="1">
    <source>
        <dbReference type="SAM" id="MobiDB-lite"/>
    </source>
</evidence>
<protein>
    <submittedName>
        <fullName evidence="3">Uncharacterized protein</fullName>
    </submittedName>
</protein>
<organism evidence="3 4">
    <name type="scientific">Mycena albidolilacea</name>
    <dbReference type="NCBI Taxonomy" id="1033008"/>
    <lineage>
        <taxon>Eukaryota</taxon>
        <taxon>Fungi</taxon>
        <taxon>Dikarya</taxon>
        <taxon>Basidiomycota</taxon>
        <taxon>Agaricomycotina</taxon>
        <taxon>Agaricomycetes</taxon>
        <taxon>Agaricomycetidae</taxon>
        <taxon>Agaricales</taxon>
        <taxon>Marasmiineae</taxon>
        <taxon>Mycenaceae</taxon>
        <taxon>Mycena</taxon>
    </lineage>
</organism>
<feature type="region of interest" description="Disordered" evidence="1">
    <location>
        <begin position="20"/>
        <end position="79"/>
    </location>
</feature>
<feature type="region of interest" description="Disordered" evidence="1">
    <location>
        <begin position="114"/>
        <end position="133"/>
    </location>
</feature>